<dbReference type="PANTHER" id="PTHR46630:SF1">
    <property type="entry name" value="TETRATRICOPEPTIDE REPEAT PROTEIN 29"/>
    <property type="match status" value="1"/>
</dbReference>
<comment type="caution">
    <text evidence="8">The sequence shown here is derived from an EMBL/GenBank/DDBJ whole genome shotgun (WGS) entry which is preliminary data.</text>
</comment>
<dbReference type="RefSeq" id="WP_379820099.1">
    <property type="nucleotide sequence ID" value="NZ_JBHUMD010000007.1"/>
</dbReference>
<dbReference type="SMART" id="SM00028">
    <property type="entry name" value="TPR"/>
    <property type="match status" value="5"/>
</dbReference>
<proteinExistence type="inferred from homology"/>
<keyword evidence="7" id="KW-0812">Transmembrane</keyword>
<dbReference type="Gene3D" id="1.10.10.10">
    <property type="entry name" value="Winged helix-like DNA-binding domain superfamily/Winged helix DNA-binding domain"/>
    <property type="match status" value="1"/>
</dbReference>
<keyword evidence="9" id="KW-1185">Reference proteome</keyword>
<keyword evidence="4" id="KW-0802">TPR repeat</keyword>
<accession>A0ABW5NSI6</accession>
<dbReference type="InterPro" id="IPR019734">
    <property type="entry name" value="TPR_rpt"/>
</dbReference>
<keyword evidence="2" id="KW-0963">Cytoplasm</keyword>
<evidence type="ECO:0000256" key="3">
    <source>
        <dbReference type="ARBA" id="ARBA00022737"/>
    </source>
</evidence>
<reference evidence="9" key="1">
    <citation type="journal article" date="2019" name="Int. J. Syst. Evol. Microbiol.">
        <title>The Global Catalogue of Microorganisms (GCM) 10K type strain sequencing project: providing services to taxonomists for standard genome sequencing and annotation.</title>
        <authorList>
            <consortium name="The Broad Institute Genomics Platform"/>
            <consortium name="The Broad Institute Genome Sequencing Center for Infectious Disease"/>
            <person name="Wu L."/>
            <person name="Ma J."/>
        </authorList>
    </citation>
    <scope>NUCLEOTIDE SEQUENCE [LARGE SCALE GENOMIC DNA]</scope>
    <source>
        <strain evidence="9">KCTC 42107</strain>
    </source>
</reference>
<feature type="coiled-coil region" evidence="6">
    <location>
        <begin position="482"/>
        <end position="516"/>
    </location>
</feature>
<dbReference type="Pfam" id="PF13374">
    <property type="entry name" value="TPR_10"/>
    <property type="match status" value="1"/>
</dbReference>
<sequence>MIKQLTLLICFLSFFGHSGRAQQNNFNYKAVEAKIRKHIYSSADSTKYYINYALSQKTLPDSIRGAVYNIYGIYYGNMGKTDSSIYYYKKAIAQLKNYPKIKTMPLMNIAVAYRNKGEYDTSFQILNEALELSKKLNMKVFEASVYSHMASNYQFTLEYEKSIECLLKGIAIVKKEEDKSSLVNMNQKLANTYMKMRNFTFAKDLYKECLAIFKANNDKGNHALTLINYAECVIHLDEVEEAKRSLREALIELQDIKNEEHMAVAYSKLANIAAYEQKHNVAHTNYTNALAIFLKGNSMNTVVIGAEFIEYLNRQKKYDEALKVIDAVKKSTMFSKANSEDRLRFDVATAETNKNTNNHKEAAEGLEEAIKLKDSIARTDNNEAINELQARLQKELQQEKSRILSKRNNSLQQEKDAKNKLTFLYVFASIFFIIIVLLFLRSLWLKNRLQNEALRHLNAEKNLAMQQQEYEHEFANSQKEIIAEKQRELTSTALRLANYQDNINEIIEKCDNGQIKDTAQLKKDLTTLLKQKDYWKQFETRFNNLHPDFAHSLASQYSKLTKNDIEFCSLLKLNLSNKEIATLLQISHESTITKKYRIKKKMEINDDSEFEKILMEI</sequence>
<dbReference type="InterPro" id="IPR036388">
    <property type="entry name" value="WH-like_DNA-bd_sf"/>
</dbReference>
<evidence type="ECO:0000256" key="4">
    <source>
        <dbReference type="ARBA" id="ARBA00022803"/>
    </source>
</evidence>
<keyword evidence="7" id="KW-1133">Transmembrane helix</keyword>
<dbReference type="Gene3D" id="1.25.40.10">
    <property type="entry name" value="Tetratricopeptide repeat domain"/>
    <property type="match status" value="2"/>
</dbReference>
<dbReference type="PANTHER" id="PTHR46630">
    <property type="entry name" value="TETRATRICOPEPTIDE REPEAT PROTEIN 29"/>
    <property type="match status" value="1"/>
</dbReference>
<keyword evidence="3" id="KW-0677">Repeat</keyword>
<evidence type="ECO:0000256" key="6">
    <source>
        <dbReference type="SAM" id="Coils"/>
    </source>
</evidence>
<keyword evidence="6" id="KW-0175">Coiled coil</keyword>
<dbReference type="InterPro" id="IPR016032">
    <property type="entry name" value="Sig_transdc_resp-reg_C-effctor"/>
</dbReference>
<gene>
    <name evidence="8" type="ORF">ACFSR3_05625</name>
</gene>
<dbReference type="SUPFAM" id="SSF48452">
    <property type="entry name" value="TPR-like"/>
    <property type="match status" value="2"/>
</dbReference>
<evidence type="ECO:0000256" key="7">
    <source>
        <dbReference type="SAM" id="Phobius"/>
    </source>
</evidence>
<evidence type="ECO:0000313" key="9">
    <source>
        <dbReference type="Proteomes" id="UP001597480"/>
    </source>
</evidence>
<dbReference type="Proteomes" id="UP001597480">
    <property type="component" value="Unassembled WGS sequence"/>
</dbReference>
<feature type="transmembrane region" description="Helical" evidence="7">
    <location>
        <begin position="422"/>
        <end position="440"/>
    </location>
</feature>
<protein>
    <submittedName>
        <fullName evidence="8">Tetratricopeptide repeat protein</fullName>
    </submittedName>
</protein>
<dbReference type="InterPro" id="IPR011990">
    <property type="entry name" value="TPR-like_helical_dom_sf"/>
</dbReference>
<evidence type="ECO:0000256" key="2">
    <source>
        <dbReference type="ARBA" id="ARBA00022490"/>
    </source>
</evidence>
<comment type="subcellular location">
    <subcellularLocation>
        <location evidence="1">Cytoplasm</location>
    </subcellularLocation>
</comment>
<dbReference type="InterPro" id="IPR051476">
    <property type="entry name" value="Bac_ResReg_Asp_Phosphatase"/>
</dbReference>
<dbReference type="SUPFAM" id="SSF46894">
    <property type="entry name" value="C-terminal effector domain of the bipartite response regulators"/>
    <property type="match status" value="1"/>
</dbReference>
<evidence type="ECO:0000313" key="8">
    <source>
        <dbReference type="EMBL" id="MFD2601528.1"/>
    </source>
</evidence>
<evidence type="ECO:0000256" key="5">
    <source>
        <dbReference type="ARBA" id="ARBA00038253"/>
    </source>
</evidence>
<keyword evidence="7" id="KW-0472">Membrane</keyword>
<dbReference type="EMBL" id="JBHUMD010000007">
    <property type="protein sequence ID" value="MFD2601528.1"/>
    <property type="molecule type" value="Genomic_DNA"/>
</dbReference>
<comment type="similarity">
    <text evidence="5">Belongs to the Rap family.</text>
</comment>
<evidence type="ECO:0000256" key="1">
    <source>
        <dbReference type="ARBA" id="ARBA00004496"/>
    </source>
</evidence>
<name>A0ABW5NSI6_9FLAO</name>
<organism evidence="8 9">
    <name type="scientific">Flavobacterium suzhouense</name>
    <dbReference type="NCBI Taxonomy" id="1529638"/>
    <lineage>
        <taxon>Bacteria</taxon>
        <taxon>Pseudomonadati</taxon>
        <taxon>Bacteroidota</taxon>
        <taxon>Flavobacteriia</taxon>
        <taxon>Flavobacteriales</taxon>
        <taxon>Flavobacteriaceae</taxon>
        <taxon>Flavobacterium</taxon>
    </lineage>
</organism>
<feature type="coiled-coil region" evidence="6">
    <location>
        <begin position="378"/>
        <end position="414"/>
    </location>
</feature>